<keyword evidence="4" id="KW-1185">Reference proteome</keyword>
<dbReference type="AlphaFoldDB" id="A0A285UMP3"/>
<evidence type="ECO:0000313" key="4">
    <source>
        <dbReference type="Proteomes" id="UP000219252"/>
    </source>
</evidence>
<dbReference type="InterPro" id="IPR053150">
    <property type="entry name" value="Teicoplanin_resist-assoc"/>
</dbReference>
<evidence type="ECO:0000256" key="1">
    <source>
        <dbReference type="SAM" id="Phobius"/>
    </source>
</evidence>
<keyword evidence="1" id="KW-0812">Transmembrane</keyword>
<dbReference type="EMBL" id="OBQC01000014">
    <property type="protein sequence ID" value="SOC43043.1"/>
    <property type="molecule type" value="Genomic_DNA"/>
</dbReference>
<feature type="domain" description="VanZ-like" evidence="2">
    <location>
        <begin position="37"/>
        <end position="161"/>
    </location>
</feature>
<feature type="transmembrane region" description="Helical" evidence="1">
    <location>
        <begin position="6"/>
        <end position="22"/>
    </location>
</feature>
<reference evidence="4" key="1">
    <citation type="submission" date="2017-08" db="EMBL/GenBank/DDBJ databases">
        <authorList>
            <person name="Varghese N."/>
            <person name="Submissions S."/>
        </authorList>
    </citation>
    <scope>NUCLEOTIDE SEQUENCE [LARGE SCALE GENOMIC DNA]</scope>
    <source>
        <strain evidence="4">JC23</strain>
    </source>
</reference>
<dbReference type="InterPro" id="IPR006976">
    <property type="entry name" value="VanZ-like"/>
</dbReference>
<feature type="transmembrane region" description="Helical" evidence="1">
    <location>
        <begin position="34"/>
        <end position="53"/>
    </location>
</feature>
<keyword evidence="1" id="KW-1133">Transmembrane helix</keyword>
<evidence type="ECO:0000259" key="2">
    <source>
        <dbReference type="Pfam" id="PF04892"/>
    </source>
</evidence>
<name>A0A285UMP3_9BACL</name>
<keyword evidence="1" id="KW-0472">Membrane</keyword>
<proteinExistence type="predicted"/>
<gene>
    <name evidence="3" type="ORF">SAMN05877842_11444</name>
</gene>
<dbReference type="Proteomes" id="UP000219252">
    <property type="component" value="Unassembled WGS sequence"/>
</dbReference>
<organism evidence="3 4">
    <name type="scientific">Ureibacillus acetophenoni</name>
    <dbReference type="NCBI Taxonomy" id="614649"/>
    <lineage>
        <taxon>Bacteria</taxon>
        <taxon>Bacillati</taxon>
        <taxon>Bacillota</taxon>
        <taxon>Bacilli</taxon>
        <taxon>Bacillales</taxon>
        <taxon>Caryophanaceae</taxon>
        <taxon>Ureibacillus</taxon>
    </lineage>
</organism>
<accession>A0A285UMP3</accession>
<dbReference type="Pfam" id="PF04892">
    <property type="entry name" value="VanZ"/>
    <property type="match status" value="1"/>
</dbReference>
<dbReference type="PANTHER" id="PTHR36834">
    <property type="entry name" value="MEMBRANE PROTEIN-RELATED"/>
    <property type="match status" value="1"/>
</dbReference>
<dbReference type="RefSeq" id="WP_097150624.1">
    <property type="nucleotide sequence ID" value="NZ_OBQC01000014.1"/>
</dbReference>
<evidence type="ECO:0000313" key="3">
    <source>
        <dbReference type="EMBL" id="SOC43043.1"/>
    </source>
</evidence>
<feature type="transmembrane region" description="Helical" evidence="1">
    <location>
        <begin position="144"/>
        <end position="164"/>
    </location>
</feature>
<protein>
    <submittedName>
        <fullName evidence="3">Glycopeptide antibiotics resistance protein</fullName>
    </submittedName>
</protein>
<dbReference type="OrthoDB" id="4822551at2"/>
<dbReference type="PANTHER" id="PTHR36834:SF1">
    <property type="entry name" value="INTEGRAL MEMBRANE PROTEIN"/>
    <property type="match status" value="1"/>
</dbReference>
<sequence>MGYLIDFTLLVMVYIYIYFRRWKNESKNTLIIKTLMFVYIVMVLFVTIMPFTIPLNGTNKLFLETANFIPFKDLMLKYHGATKEIFLNILMMMPFGFLYPIIMKKGLLKTVIATLTFSLFIECYQLISVWWNAASTRIFDVTDLITNSTGGLFGYISFSLVTLISKNHNS</sequence>
<feature type="transmembrane region" description="Helical" evidence="1">
    <location>
        <begin position="85"/>
        <end position="103"/>
    </location>
</feature>
<feature type="transmembrane region" description="Helical" evidence="1">
    <location>
        <begin position="110"/>
        <end position="132"/>
    </location>
</feature>